<accession>A0ABW3GZP8</accession>
<evidence type="ECO:0000313" key="3">
    <source>
        <dbReference type="Proteomes" id="UP001596976"/>
    </source>
</evidence>
<dbReference type="PANTHER" id="PTHR41983">
    <property type="entry name" value="SHORT-CHAIN FATTY ACID TRANSPORTER-RELATED"/>
    <property type="match status" value="1"/>
</dbReference>
<feature type="transmembrane region" description="Helical" evidence="1">
    <location>
        <begin position="49"/>
        <end position="74"/>
    </location>
</feature>
<keyword evidence="1" id="KW-0472">Membrane</keyword>
<feature type="transmembrane region" description="Helical" evidence="1">
    <location>
        <begin position="20"/>
        <end position="37"/>
    </location>
</feature>
<dbReference type="RefSeq" id="WP_381014363.1">
    <property type="nucleotide sequence ID" value="NZ_JBHTJF010000043.1"/>
</dbReference>
<sequence>MTSLNTFFTNLMKKYLPDSFTIAILLTILTGMLAMILQKTSFVDTTKYWGSGFWDLLAFTTQMAVILAAGYVLAKTPIVDKILNGIVAKVNSPKQAYIIATLAGGIGSLINWGFGLIVGGIVANKLAKNIKGIHYPLIIAAGYSGFSLYGLGISGTVPVLISTPGHFLEEAMGIIPLTETIFSLPLLLTTLAVLITLPLLNAFLHPKDPSKIIEVEPEDEEENLLALTEDEKEDTIANKLNQSKWIGYLIGGLGLFYVFLHFKDGGSLDLNIVNFAFLFLGILLLGAPIYYIKLLNDGIKTVSGIILQYPFYAGIMGILVGSGLVVTFSNWFVSFASAESLPFFSLISAWFINILAPSAGGQWAVQGPIMIEAANALQAPFEKVAMGVMIGDAWNNMVQPFWILPVLAISGLKLKDVMGYMVIIMLWLGLVFGASFLIWGYLL</sequence>
<feature type="transmembrane region" description="Helical" evidence="1">
    <location>
        <begin position="245"/>
        <end position="260"/>
    </location>
</feature>
<feature type="transmembrane region" description="Helical" evidence="1">
    <location>
        <begin position="135"/>
        <end position="161"/>
    </location>
</feature>
<feature type="transmembrane region" description="Helical" evidence="1">
    <location>
        <begin position="97"/>
        <end position="123"/>
    </location>
</feature>
<feature type="transmembrane region" description="Helical" evidence="1">
    <location>
        <begin position="417"/>
        <end position="442"/>
    </location>
</feature>
<evidence type="ECO:0000256" key="1">
    <source>
        <dbReference type="SAM" id="Phobius"/>
    </source>
</evidence>
<organism evidence="2 3">
    <name type="scientific">Savagea faecisuis</name>
    <dbReference type="NCBI Taxonomy" id="1274803"/>
    <lineage>
        <taxon>Bacteria</taxon>
        <taxon>Bacillati</taxon>
        <taxon>Bacillota</taxon>
        <taxon>Bacilli</taxon>
        <taxon>Bacillales</taxon>
        <taxon>Caryophanaceae</taxon>
        <taxon>Savagea</taxon>
    </lineage>
</organism>
<dbReference type="Pfam" id="PF02667">
    <property type="entry name" value="SCFA_trans"/>
    <property type="match status" value="1"/>
</dbReference>
<dbReference type="Proteomes" id="UP001596976">
    <property type="component" value="Unassembled WGS sequence"/>
</dbReference>
<feature type="transmembrane region" description="Helical" evidence="1">
    <location>
        <begin position="181"/>
        <end position="204"/>
    </location>
</feature>
<name>A0ABW3GZP8_9BACL</name>
<reference evidence="3" key="1">
    <citation type="journal article" date="2019" name="Int. J. Syst. Evol. Microbiol.">
        <title>The Global Catalogue of Microorganisms (GCM) 10K type strain sequencing project: providing services to taxonomists for standard genome sequencing and annotation.</title>
        <authorList>
            <consortium name="The Broad Institute Genomics Platform"/>
            <consortium name="The Broad Institute Genome Sequencing Center for Infectious Disease"/>
            <person name="Wu L."/>
            <person name="Ma J."/>
        </authorList>
    </citation>
    <scope>NUCLEOTIDE SEQUENCE [LARGE SCALE GENOMIC DNA]</scope>
    <source>
        <strain evidence="3">CCUG 63563</strain>
    </source>
</reference>
<dbReference type="EMBL" id="JBHTJF010000043">
    <property type="protein sequence ID" value="MFD0944653.1"/>
    <property type="molecule type" value="Genomic_DNA"/>
</dbReference>
<dbReference type="InterPro" id="IPR006160">
    <property type="entry name" value="SCFA_transpt_AtoE"/>
</dbReference>
<dbReference type="PANTHER" id="PTHR41983:SF2">
    <property type="entry name" value="SHORT-CHAIN FATTY ACID TRANSPORTER-RELATED"/>
    <property type="match status" value="1"/>
</dbReference>
<proteinExistence type="predicted"/>
<comment type="caution">
    <text evidence="2">The sequence shown here is derived from an EMBL/GenBank/DDBJ whole genome shotgun (WGS) entry which is preliminary data.</text>
</comment>
<protein>
    <submittedName>
        <fullName evidence="2">Short-chain fatty acid transporter</fullName>
    </submittedName>
</protein>
<feature type="transmembrane region" description="Helical" evidence="1">
    <location>
        <begin position="272"/>
        <end position="292"/>
    </location>
</feature>
<keyword evidence="1" id="KW-1133">Transmembrane helix</keyword>
<keyword evidence="1" id="KW-0812">Transmembrane</keyword>
<keyword evidence="3" id="KW-1185">Reference proteome</keyword>
<feature type="transmembrane region" description="Helical" evidence="1">
    <location>
        <begin position="304"/>
        <end position="325"/>
    </location>
</feature>
<gene>
    <name evidence="2" type="ORF">ACFQ0V_12960</name>
</gene>
<evidence type="ECO:0000313" key="2">
    <source>
        <dbReference type="EMBL" id="MFD0944653.1"/>
    </source>
</evidence>